<dbReference type="GO" id="GO:0016787">
    <property type="term" value="F:hydrolase activity"/>
    <property type="evidence" value="ECO:0007669"/>
    <property type="project" value="UniProtKB-KW"/>
</dbReference>
<evidence type="ECO:0000256" key="1">
    <source>
        <dbReference type="ARBA" id="ARBA00006625"/>
    </source>
</evidence>
<reference evidence="4" key="1">
    <citation type="journal article" date="2021" name="PeerJ">
        <title>Extensive microbial diversity within the chicken gut microbiome revealed by metagenomics and culture.</title>
        <authorList>
            <person name="Gilroy R."/>
            <person name="Ravi A."/>
            <person name="Getino M."/>
            <person name="Pursley I."/>
            <person name="Horton D.L."/>
            <person name="Alikhan N.F."/>
            <person name="Baker D."/>
            <person name="Gharbi K."/>
            <person name="Hall N."/>
            <person name="Watson M."/>
            <person name="Adriaenssens E.M."/>
            <person name="Foster-Nyarko E."/>
            <person name="Jarju S."/>
            <person name="Secka A."/>
            <person name="Antonio M."/>
            <person name="Oren A."/>
            <person name="Chaudhuri R.R."/>
            <person name="La Ragione R."/>
            <person name="Hildebrand F."/>
            <person name="Pallen M.J."/>
        </authorList>
    </citation>
    <scope>NUCLEOTIDE SEQUENCE</scope>
    <source>
        <strain evidence="4">CHK188-4685</strain>
    </source>
</reference>
<dbReference type="Proteomes" id="UP000886804">
    <property type="component" value="Unassembled WGS sequence"/>
</dbReference>
<dbReference type="InterPro" id="IPR029132">
    <property type="entry name" value="CBAH/NAAA_C"/>
</dbReference>
<dbReference type="PANTHER" id="PTHR35527">
    <property type="entry name" value="CHOLOYLGLYCINE HYDROLASE"/>
    <property type="match status" value="1"/>
</dbReference>
<name>A0A9D2L8U6_9FIRM</name>
<sequence>MEGEIFMMQNRTLGLEAACSAVSWTTLDKKHLWGRNYDFDRLAEGTGMTFLPRGLKYQGVVSDEKMPAPHTAAYACAGVGILMEPTPVLYEGMNEKGLMGGQLYYRGFASYEKVSGPDEHSLQPPFLVYHLLAQCASVEEAVLWLQTKIKLADIPFFGTVPPLHWSFHDASGETIVVEPDRDGLHIYRNTLGVMTNSPGYSWHRLNLLNYAGLRDGDYPTVELDGETLDQCFSGSGFQGLPGDWSSPSRFVRLAFLKKYASKGSNEEEGVSRMLHLFRSAAFPLGLVKVSHQSHVTELDRTVVPFDYTVYTSIYCAESLKAYWTTYENWRVQCLELGALLNRKEPLSISLGNEPDFLDRTPRQ</sequence>
<gene>
    <name evidence="4" type="ORF">H9716_09765</name>
</gene>
<evidence type="ECO:0000259" key="3">
    <source>
        <dbReference type="Pfam" id="PF02275"/>
    </source>
</evidence>
<dbReference type="SUPFAM" id="SSF56235">
    <property type="entry name" value="N-terminal nucleophile aminohydrolases (Ntn hydrolases)"/>
    <property type="match status" value="1"/>
</dbReference>
<comment type="caution">
    <text evidence="4">The sequence shown here is derived from an EMBL/GenBank/DDBJ whole genome shotgun (WGS) entry which is preliminary data.</text>
</comment>
<keyword evidence="2 4" id="KW-0378">Hydrolase</keyword>
<evidence type="ECO:0000256" key="2">
    <source>
        <dbReference type="ARBA" id="ARBA00022801"/>
    </source>
</evidence>
<protein>
    <submittedName>
        <fullName evidence="4">Choloylglycine hydrolase family protein</fullName>
    </submittedName>
</protein>
<feature type="domain" description="Choloylglycine hydrolase/NAAA C-terminal" evidence="3">
    <location>
        <begin position="19"/>
        <end position="337"/>
    </location>
</feature>
<dbReference type="Gene3D" id="3.60.60.10">
    <property type="entry name" value="Penicillin V Acylase, Chain A"/>
    <property type="match status" value="1"/>
</dbReference>
<evidence type="ECO:0000313" key="4">
    <source>
        <dbReference type="EMBL" id="HJB08128.1"/>
    </source>
</evidence>
<organism evidence="4 5">
    <name type="scientific">Candidatus Enterocloster faecavium</name>
    <dbReference type="NCBI Taxonomy" id="2838560"/>
    <lineage>
        <taxon>Bacteria</taxon>
        <taxon>Bacillati</taxon>
        <taxon>Bacillota</taxon>
        <taxon>Clostridia</taxon>
        <taxon>Lachnospirales</taxon>
        <taxon>Lachnospiraceae</taxon>
        <taxon>Enterocloster</taxon>
    </lineage>
</organism>
<evidence type="ECO:0000313" key="5">
    <source>
        <dbReference type="Proteomes" id="UP000886804"/>
    </source>
</evidence>
<dbReference type="InterPro" id="IPR029055">
    <property type="entry name" value="Ntn_hydrolases_N"/>
</dbReference>
<dbReference type="Pfam" id="PF02275">
    <property type="entry name" value="CBAH"/>
    <property type="match status" value="1"/>
</dbReference>
<comment type="similarity">
    <text evidence="1">Belongs to the peptidase C59 family.</text>
</comment>
<dbReference type="PANTHER" id="PTHR35527:SF2">
    <property type="entry name" value="HYDROLASE"/>
    <property type="match status" value="1"/>
</dbReference>
<reference evidence="4" key="2">
    <citation type="submission" date="2021-04" db="EMBL/GenBank/DDBJ databases">
        <authorList>
            <person name="Gilroy R."/>
        </authorList>
    </citation>
    <scope>NUCLEOTIDE SEQUENCE</scope>
    <source>
        <strain evidence="4">CHK188-4685</strain>
    </source>
</reference>
<dbReference type="AlphaFoldDB" id="A0A9D2L8U6"/>
<dbReference type="EMBL" id="DWYS01000117">
    <property type="protein sequence ID" value="HJB08128.1"/>
    <property type="molecule type" value="Genomic_DNA"/>
</dbReference>
<proteinExistence type="inferred from homology"/>
<dbReference type="CDD" id="cd00542">
    <property type="entry name" value="Ntn_PVA"/>
    <property type="match status" value="1"/>
</dbReference>
<dbReference type="InterPro" id="IPR052193">
    <property type="entry name" value="Peptidase_C59"/>
</dbReference>
<accession>A0A9D2L8U6</accession>